<sequence length="82" mass="9229">MKINFEMLGRSLITNQKVVEAAEIKIYPTDRNFVSSNKSIIISLLQGKRFGTLCHYCTKIRGKVDSTISHIADVGKLRCSKL</sequence>
<gene>
    <name evidence="1" type="ORF">H6F81_21125</name>
</gene>
<proteinExistence type="predicted"/>
<keyword evidence="2" id="KW-1185">Reference proteome</keyword>
<dbReference type="Proteomes" id="UP000638897">
    <property type="component" value="Unassembled WGS sequence"/>
</dbReference>
<dbReference type="EMBL" id="JACJQC010000020">
    <property type="protein sequence ID" value="MBD2173716.1"/>
    <property type="molecule type" value="Genomic_DNA"/>
</dbReference>
<reference evidence="1 2" key="1">
    <citation type="journal article" date="2020" name="ISME J.">
        <title>Comparative genomics reveals insights into cyanobacterial evolution and habitat adaptation.</title>
        <authorList>
            <person name="Chen M.Y."/>
            <person name="Teng W.K."/>
            <person name="Zhao L."/>
            <person name="Hu C.X."/>
            <person name="Zhou Y.K."/>
            <person name="Han B.P."/>
            <person name="Song L.R."/>
            <person name="Shu W.S."/>
        </authorList>
    </citation>
    <scope>NUCLEOTIDE SEQUENCE [LARGE SCALE GENOMIC DNA]</scope>
    <source>
        <strain evidence="1 2">FACHB-318</strain>
    </source>
</reference>
<evidence type="ECO:0000313" key="2">
    <source>
        <dbReference type="Proteomes" id="UP000638897"/>
    </source>
</evidence>
<name>A0ABR7ZM26_ANACY</name>
<accession>A0ABR7ZM26</accession>
<organism evidence="1 2">
    <name type="scientific">Anabaena cylindrica FACHB-318</name>
    <dbReference type="NCBI Taxonomy" id="2692880"/>
    <lineage>
        <taxon>Bacteria</taxon>
        <taxon>Bacillati</taxon>
        <taxon>Cyanobacteriota</taxon>
        <taxon>Cyanophyceae</taxon>
        <taxon>Nostocales</taxon>
        <taxon>Nostocaceae</taxon>
        <taxon>Anabaena</taxon>
    </lineage>
</organism>
<evidence type="ECO:0000313" key="1">
    <source>
        <dbReference type="EMBL" id="MBD2173716.1"/>
    </source>
</evidence>
<dbReference type="RefSeq" id="WP_010998144.1">
    <property type="nucleotide sequence ID" value="NZ_JACJQC010000020.1"/>
</dbReference>
<comment type="caution">
    <text evidence="1">The sequence shown here is derived from an EMBL/GenBank/DDBJ whole genome shotgun (WGS) entry which is preliminary data.</text>
</comment>
<protein>
    <submittedName>
        <fullName evidence="1">Uncharacterized protein</fullName>
    </submittedName>
</protein>